<dbReference type="EMBL" id="PJQL01000165">
    <property type="protein sequence ID" value="RCH98865.1"/>
    <property type="molecule type" value="Genomic_DNA"/>
</dbReference>
<accession>A0A367K9K5</accession>
<sequence>MVSYFVETLYIPKDLVILNSFRNTLQCLYFWARKPAFIILTLANQHSGRGENLKLFLIDASLEHDYIRFNRETKWTEMREGIIKDGYYAGSAPYIKMGNKIVGRTVPVMRYISAKLGNKYHGSTDKESYLLDVVSDMTNDWFESIKKLHIGNEEEKNMSYRSHYSKLAEKSLTTTTHAIKMGHISWEIRQITYPDFLVYHLLDDDQCLQRLDEYPKLKIFVKAFEERPNTKEHLTSLR</sequence>
<dbReference type="Gene3D" id="1.20.1050.10">
    <property type="match status" value="1"/>
</dbReference>
<dbReference type="SUPFAM" id="SSF47616">
    <property type="entry name" value="GST C-terminal domain-like"/>
    <property type="match status" value="1"/>
</dbReference>
<gene>
    <name evidence="2" type="ORF">CU097_014265</name>
</gene>
<keyword evidence="3" id="KW-1185">Reference proteome</keyword>
<dbReference type="Pfam" id="PF14497">
    <property type="entry name" value="GST_C_3"/>
    <property type="match status" value="1"/>
</dbReference>
<evidence type="ECO:0000313" key="3">
    <source>
        <dbReference type="Proteomes" id="UP000252139"/>
    </source>
</evidence>
<dbReference type="GO" id="GO:0004364">
    <property type="term" value="F:glutathione transferase activity"/>
    <property type="evidence" value="ECO:0007669"/>
    <property type="project" value="TreeGrafter"/>
</dbReference>
<dbReference type="InterPro" id="IPR036282">
    <property type="entry name" value="Glutathione-S-Trfase_C_sf"/>
</dbReference>
<evidence type="ECO:0000259" key="1">
    <source>
        <dbReference type="Pfam" id="PF14497"/>
    </source>
</evidence>
<organism evidence="2 3">
    <name type="scientific">Rhizopus azygosporus</name>
    <name type="common">Rhizopus microsporus var. azygosporus</name>
    <dbReference type="NCBI Taxonomy" id="86630"/>
    <lineage>
        <taxon>Eukaryota</taxon>
        <taxon>Fungi</taxon>
        <taxon>Fungi incertae sedis</taxon>
        <taxon>Mucoromycota</taxon>
        <taxon>Mucoromycotina</taxon>
        <taxon>Mucoromycetes</taxon>
        <taxon>Mucorales</taxon>
        <taxon>Mucorineae</taxon>
        <taxon>Rhizopodaceae</taxon>
        <taxon>Rhizopus</taxon>
    </lineage>
</organism>
<dbReference type="InterPro" id="IPR004046">
    <property type="entry name" value="GST_C"/>
</dbReference>
<protein>
    <recommendedName>
        <fullName evidence="1">Glutathione S-transferase C-terminal domain-containing protein</fullName>
    </recommendedName>
</protein>
<dbReference type="InterPro" id="IPR050213">
    <property type="entry name" value="GST_superfamily"/>
</dbReference>
<dbReference type="GO" id="GO:0006749">
    <property type="term" value="P:glutathione metabolic process"/>
    <property type="evidence" value="ECO:0007669"/>
    <property type="project" value="TreeGrafter"/>
</dbReference>
<dbReference type="PANTHER" id="PTHR11571:SF141">
    <property type="entry name" value="GLUTATHIONE S-TRANSFERASE"/>
    <property type="match status" value="1"/>
</dbReference>
<name>A0A367K9K5_RHIAZ</name>
<reference evidence="2 3" key="1">
    <citation type="journal article" date="2018" name="G3 (Bethesda)">
        <title>Phylogenetic and Phylogenomic Definition of Rhizopus Species.</title>
        <authorList>
            <person name="Gryganskyi A.P."/>
            <person name="Golan J."/>
            <person name="Dolatabadi S."/>
            <person name="Mondo S."/>
            <person name="Robb S."/>
            <person name="Idnurm A."/>
            <person name="Muszewska A."/>
            <person name="Steczkiewicz K."/>
            <person name="Masonjones S."/>
            <person name="Liao H.L."/>
            <person name="Gajdeczka M.T."/>
            <person name="Anike F."/>
            <person name="Vuek A."/>
            <person name="Anishchenko I.M."/>
            <person name="Voigt K."/>
            <person name="de Hoog G.S."/>
            <person name="Smith M.E."/>
            <person name="Heitman J."/>
            <person name="Vilgalys R."/>
            <person name="Stajich J.E."/>
        </authorList>
    </citation>
    <scope>NUCLEOTIDE SEQUENCE [LARGE SCALE GENOMIC DNA]</scope>
    <source>
        <strain evidence="2 3">CBS 357.93</strain>
    </source>
</reference>
<dbReference type="STRING" id="86630.A0A367K9K5"/>
<dbReference type="PANTHER" id="PTHR11571">
    <property type="entry name" value="GLUTATHIONE S-TRANSFERASE"/>
    <property type="match status" value="1"/>
</dbReference>
<dbReference type="Gene3D" id="3.40.30.10">
    <property type="entry name" value="Glutaredoxin"/>
    <property type="match status" value="1"/>
</dbReference>
<dbReference type="OrthoDB" id="414243at2759"/>
<proteinExistence type="predicted"/>
<evidence type="ECO:0000313" key="2">
    <source>
        <dbReference type="EMBL" id="RCH98865.1"/>
    </source>
</evidence>
<dbReference type="AlphaFoldDB" id="A0A367K9K5"/>
<comment type="caution">
    <text evidence="2">The sequence shown here is derived from an EMBL/GenBank/DDBJ whole genome shotgun (WGS) entry which is preliminary data.</text>
</comment>
<dbReference type="Proteomes" id="UP000252139">
    <property type="component" value="Unassembled WGS sequence"/>
</dbReference>
<feature type="domain" description="Glutathione S-transferase C-terminal" evidence="1">
    <location>
        <begin position="139"/>
        <end position="236"/>
    </location>
</feature>